<comment type="function">
    <text evidence="2">Hydrolyzes RNA 2',3'-cyclic phosphodiester to an RNA 2'-phosphomonoester.</text>
</comment>
<dbReference type="STRING" id="871651.SAMN05421688_1463"/>
<dbReference type="Proteomes" id="UP000198796">
    <property type="component" value="Unassembled WGS sequence"/>
</dbReference>
<organism evidence="3 4">
    <name type="scientific">Poseidonocella pacifica</name>
    <dbReference type="NCBI Taxonomy" id="871651"/>
    <lineage>
        <taxon>Bacteria</taxon>
        <taxon>Pseudomonadati</taxon>
        <taxon>Pseudomonadota</taxon>
        <taxon>Alphaproteobacteria</taxon>
        <taxon>Rhodobacterales</taxon>
        <taxon>Roseobacteraceae</taxon>
        <taxon>Poseidonocella</taxon>
    </lineage>
</organism>
<evidence type="ECO:0000313" key="3">
    <source>
        <dbReference type="EMBL" id="SFA88361.1"/>
    </source>
</evidence>
<dbReference type="PANTHER" id="PTHR35561">
    <property type="entry name" value="RNA 2',3'-CYCLIC PHOSPHODIESTERASE"/>
    <property type="match status" value="1"/>
</dbReference>
<protein>
    <recommendedName>
        <fullName evidence="2">RNA 2',3'-cyclic phosphodiesterase</fullName>
        <shortName evidence="2">RNA 2',3'-CPDase</shortName>
        <ecNumber evidence="2">3.1.4.58</ecNumber>
    </recommendedName>
</protein>
<dbReference type="OrthoDB" id="9793819at2"/>
<dbReference type="Pfam" id="PF13563">
    <property type="entry name" value="2_5_RNA_ligase2"/>
    <property type="match status" value="1"/>
</dbReference>
<dbReference type="PANTHER" id="PTHR35561:SF1">
    <property type="entry name" value="RNA 2',3'-CYCLIC PHOSPHODIESTERASE"/>
    <property type="match status" value="1"/>
</dbReference>
<dbReference type="Gene3D" id="3.90.1140.10">
    <property type="entry name" value="Cyclic phosphodiesterase"/>
    <property type="match status" value="1"/>
</dbReference>
<comment type="similarity">
    <text evidence="2">Belongs to the 2H phosphoesterase superfamily. ThpR family.</text>
</comment>
<dbReference type="SUPFAM" id="SSF55144">
    <property type="entry name" value="LigT-like"/>
    <property type="match status" value="1"/>
</dbReference>
<dbReference type="GO" id="GO:0016874">
    <property type="term" value="F:ligase activity"/>
    <property type="evidence" value="ECO:0007669"/>
    <property type="project" value="UniProtKB-KW"/>
</dbReference>
<accession>A0A1I0WIA8</accession>
<dbReference type="NCBIfam" id="TIGR02258">
    <property type="entry name" value="2_5_ligase"/>
    <property type="match status" value="1"/>
</dbReference>
<sequence>MRLFVGLPLPEELLQPVVALQSRLRGGRPVDEDNLHLTLAFLGECSIPLAQDVDEMLRSLAIYPITLQLGGLDLFGPAVALRATAGPGLVALQGRVAQAVRMAGVDLPRRRFRPHVTVARMSSAATPEQQQRVGRDIQAFGDVSLSATEIAEIALYRSHLRREGAEYEILATYPDFS</sequence>
<name>A0A1I0WIA8_9RHOB</name>
<keyword evidence="4" id="KW-1185">Reference proteome</keyword>
<dbReference type="EMBL" id="FOJU01000002">
    <property type="protein sequence ID" value="SFA88361.1"/>
    <property type="molecule type" value="Genomic_DNA"/>
</dbReference>
<feature type="active site" description="Proton acceptor" evidence="2">
    <location>
        <position position="115"/>
    </location>
</feature>
<dbReference type="GO" id="GO:0004113">
    <property type="term" value="F:2',3'-cyclic-nucleotide 3'-phosphodiesterase activity"/>
    <property type="evidence" value="ECO:0007669"/>
    <property type="project" value="InterPro"/>
</dbReference>
<evidence type="ECO:0000256" key="2">
    <source>
        <dbReference type="HAMAP-Rule" id="MF_01940"/>
    </source>
</evidence>
<feature type="short sequence motif" description="HXTX 1" evidence="2">
    <location>
        <begin position="36"/>
        <end position="39"/>
    </location>
</feature>
<keyword evidence="3" id="KW-0436">Ligase</keyword>
<proteinExistence type="inferred from homology"/>
<dbReference type="GO" id="GO:0008664">
    <property type="term" value="F:RNA 2',3'-cyclic 3'-phosphodiesterase activity"/>
    <property type="evidence" value="ECO:0007669"/>
    <property type="project" value="UniProtKB-EC"/>
</dbReference>
<dbReference type="AlphaFoldDB" id="A0A1I0WIA8"/>
<comment type="catalytic activity">
    <reaction evidence="2">
        <text>a 3'-end 2',3'-cyclophospho-ribonucleotide-RNA + H2O = a 3'-end 2'-phospho-ribonucleotide-RNA + H(+)</text>
        <dbReference type="Rhea" id="RHEA:11828"/>
        <dbReference type="Rhea" id="RHEA-COMP:10464"/>
        <dbReference type="Rhea" id="RHEA-COMP:17353"/>
        <dbReference type="ChEBI" id="CHEBI:15377"/>
        <dbReference type="ChEBI" id="CHEBI:15378"/>
        <dbReference type="ChEBI" id="CHEBI:83064"/>
        <dbReference type="ChEBI" id="CHEBI:173113"/>
        <dbReference type="EC" id="3.1.4.58"/>
    </reaction>
</comment>
<dbReference type="InterPro" id="IPR009097">
    <property type="entry name" value="Cyclic_Pdiesterase"/>
</dbReference>
<dbReference type="EC" id="3.1.4.58" evidence="2"/>
<evidence type="ECO:0000256" key="1">
    <source>
        <dbReference type="ARBA" id="ARBA00022801"/>
    </source>
</evidence>
<dbReference type="InterPro" id="IPR004175">
    <property type="entry name" value="RNA_CPDase"/>
</dbReference>
<feature type="short sequence motif" description="HXTX 2" evidence="2">
    <location>
        <begin position="115"/>
        <end position="118"/>
    </location>
</feature>
<gene>
    <name evidence="3" type="ORF">SAMN05421688_1463</name>
</gene>
<feature type="active site" description="Proton donor" evidence="2">
    <location>
        <position position="36"/>
    </location>
</feature>
<dbReference type="RefSeq" id="WP_092062433.1">
    <property type="nucleotide sequence ID" value="NZ_FOJU01000002.1"/>
</dbReference>
<reference evidence="3 4" key="1">
    <citation type="submission" date="2016-10" db="EMBL/GenBank/DDBJ databases">
        <authorList>
            <person name="de Groot N.N."/>
        </authorList>
    </citation>
    <scope>NUCLEOTIDE SEQUENCE [LARGE SCALE GENOMIC DNA]</scope>
    <source>
        <strain evidence="3 4">DSM 29316</strain>
    </source>
</reference>
<keyword evidence="1 2" id="KW-0378">Hydrolase</keyword>
<evidence type="ECO:0000313" key="4">
    <source>
        <dbReference type="Proteomes" id="UP000198796"/>
    </source>
</evidence>
<dbReference type="HAMAP" id="MF_01940">
    <property type="entry name" value="RNA_CPDase"/>
    <property type="match status" value="1"/>
</dbReference>